<dbReference type="AlphaFoldDB" id="A0A5F9CY12"/>
<dbReference type="Pfam" id="PF05544">
    <property type="entry name" value="Pro_racemase"/>
    <property type="match status" value="1"/>
</dbReference>
<evidence type="ECO:0000256" key="1">
    <source>
        <dbReference type="ARBA" id="ARBA00001148"/>
    </source>
</evidence>
<sequence>SRMAPWRGSKHLSQSIGLGLDTCTPYQSAEVRTLTPPANADPVKQQFKIHHPDSEDLAFLYGTILTDGKDAYTEDPTTNLCVFADEQVDRSPTGSGVTARVALQYHKGLLGLNQTRAFRSSATGSVFTGSAVRVSDAFSSGLQMCCLGG</sequence>
<accession>A0A5F9CY12</accession>
<proteinExistence type="inferred from homology"/>
<dbReference type="SMR" id="A0A5F9CY12"/>
<dbReference type="Bgee" id="ENSOCUG00000037657">
    <property type="expression patterns" value="Expressed in ovary and 4 other cell types or tissues"/>
</dbReference>
<dbReference type="GO" id="GO:0050346">
    <property type="term" value="F:trans-L-3-hydroxyproline dehydratase activity"/>
    <property type="evidence" value="ECO:0007669"/>
    <property type="project" value="UniProtKB-EC"/>
</dbReference>
<dbReference type="InterPro" id="IPR008794">
    <property type="entry name" value="Pro_racemase_fam"/>
</dbReference>
<dbReference type="EMBL" id="AAGW02057679">
    <property type="status" value="NOT_ANNOTATED_CDS"/>
    <property type="molecule type" value="Genomic_DNA"/>
</dbReference>
<comment type="catalytic activity">
    <reaction evidence="1">
        <text>trans-3-hydroxy-L-proline = 1-pyrroline-2-carboxylate + H2O</text>
        <dbReference type="Rhea" id="RHEA:10320"/>
        <dbReference type="ChEBI" id="CHEBI:15377"/>
        <dbReference type="ChEBI" id="CHEBI:39785"/>
        <dbReference type="ChEBI" id="CHEBI:57938"/>
        <dbReference type="EC" id="4.2.1.77"/>
    </reaction>
</comment>
<dbReference type="PANTHER" id="PTHR33442:SF1">
    <property type="entry name" value="TRANS-3-HYDROXY-L-PROLINE DEHYDRATASE"/>
    <property type="match status" value="1"/>
</dbReference>
<name>A0A5F9CY12_RABIT</name>
<dbReference type="SUPFAM" id="SSF54506">
    <property type="entry name" value="Diaminopimelate epimerase-like"/>
    <property type="match status" value="1"/>
</dbReference>
<dbReference type="InParanoid" id="A0A5F9CY12"/>
<evidence type="ECO:0000313" key="5">
    <source>
        <dbReference type="Proteomes" id="UP000001811"/>
    </source>
</evidence>
<dbReference type="Ensembl" id="ENSOCUT00000051437.1">
    <property type="protein sequence ID" value="ENSOCUP00000038700.1"/>
    <property type="gene ID" value="ENSOCUG00000037657.1"/>
</dbReference>
<dbReference type="EC" id="4.2.1.77" evidence="3"/>
<evidence type="ECO:0000313" key="4">
    <source>
        <dbReference type="Ensembl" id="ENSOCUP00000038700.1"/>
    </source>
</evidence>
<dbReference type="Gene3D" id="3.10.310.10">
    <property type="entry name" value="Diaminopimelate Epimerase, Chain A, domain 1"/>
    <property type="match status" value="1"/>
</dbReference>
<evidence type="ECO:0000256" key="2">
    <source>
        <dbReference type="ARBA" id="ARBA00007529"/>
    </source>
</evidence>
<dbReference type="Proteomes" id="UP000001811">
    <property type="component" value="Chromosome 20"/>
</dbReference>
<dbReference type="PANTHER" id="PTHR33442">
    <property type="entry name" value="TRANS-3-HYDROXY-L-PROLINE DEHYDRATASE"/>
    <property type="match status" value="1"/>
</dbReference>
<keyword evidence="5" id="KW-1185">Reference proteome</keyword>
<reference evidence="4" key="3">
    <citation type="submission" date="2025-09" db="UniProtKB">
        <authorList>
            <consortium name="Ensembl"/>
        </authorList>
    </citation>
    <scope>IDENTIFICATION</scope>
    <source>
        <strain evidence="4">Thorbecke</strain>
    </source>
</reference>
<reference evidence="4 5" key="1">
    <citation type="journal article" date="2011" name="Nature">
        <title>A high-resolution map of human evolutionary constraint using 29 mammals.</title>
        <authorList>
            <person name="Lindblad-Toh K."/>
            <person name="Garber M."/>
            <person name="Zuk O."/>
            <person name="Lin M.F."/>
            <person name="Parker B.J."/>
            <person name="Washietl S."/>
            <person name="Kheradpour P."/>
            <person name="Ernst J."/>
            <person name="Jordan G."/>
            <person name="Mauceli E."/>
            <person name="Ward L.D."/>
            <person name="Lowe C.B."/>
            <person name="Holloway A.K."/>
            <person name="Clamp M."/>
            <person name="Gnerre S."/>
            <person name="Alfoldi J."/>
            <person name="Beal K."/>
            <person name="Chang J."/>
            <person name="Clawson H."/>
            <person name="Cuff J."/>
            <person name="Di Palma F."/>
            <person name="Fitzgerald S."/>
            <person name="Flicek P."/>
            <person name="Guttman M."/>
            <person name="Hubisz M.J."/>
            <person name="Jaffe D.B."/>
            <person name="Jungreis I."/>
            <person name="Kent W.J."/>
            <person name="Kostka D."/>
            <person name="Lara M."/>
            <person name="Martins A.L."/>
            <person name="Massingham T."/>
            <person name="Moltke I."/>
            <person name="Raney B.J."/>
            <person name="Rasmussen M.D."/>
            <person name="Robinson J."/>
            <person name="Stark A."/>
            <person name="Vilella A.J."/>
            <person name="Wen J."/>
            <person name="Xie X."/>
            <person name="Zody M.C."/>
            <person name="Baldwin J."/>
            <person name="Bloom T."/>
            <person name="Chin C.W."/>
            <person name="Heiman D."/>
            <person name="Nicol R."/>
            <person name="Nusbaum C."/>
            <person name="Young S."/>
            <person name="Wilkinson J."/>
            <person name="Worley K.C."/>
            <person name="Kovar C.L."/>
            <person name="Muzny D.M."/>
            <person name="Gibbs R.A."/>
            <person name="Cree A."/>
            <person name="Dihn H.H."/>
            <person name="Fowler G."/>
            <person name="Jhangiani S."/>
            <person name="Joshi V."/>
            <person name="Lee S."/>
            <person name="Lewis L.R."/>
            <person name="Nazareth L.V."/>
            <person name="Okwuonu G."/>
            <person name="Santibanez J."/>
            <person name="Warren W.C."/>
            <person name="Mardis E.R."/>
            <person name="Weinstock G.M."/>
            <person name="Wilson R.K."/>
            <person name="Delehaunty K."/>
            <person name="Dooling D."/>
            <person name="Fronik C."/>
            <person name="Fulton L."/>
            <person name="Fulton B."/>
            <person name="Graves T."/>
            <person name="Minx P."/>
            <person name="Sodergren E."/>
            <person name="Birney E."/>
            <person name="Margulies E.H."/>
            <person name="Herrero J."/>
            <person name="Green E.D."/>
            <person name="Haussler D."/>
            <person name="Siepel A."/>
            <person name="Goldman N."/>
            <person name="Pollard K.S."/>
            <person name="Pedersen J.S."/>
            <person name="Lander E.S."/>
            <person name="Kellis M."/>
        </authorList>
    </citation>
    <scope>NUCLEOTIDE SEQUENCE [LARGE SCALE GENOMIC DNA]</scope>
    <source>
        <strain evidence="4 5">Thorbecke inbred</strain>
    </source>
</reference>
<dbReference type="STRING" id="9986.ENSOCUP00000038700"/>
<comment type="similarity">
    <text evidence="2">Belongs to the proline racemase family.</text>
</comment>
<protein>
    <recommendedName>
        <fullName evidence="3">trans-L-3-hydroxyproline dehydratase</fullName>
        <ecNumber evidence="3">4.2.1.77</ecNumber>
    </recommendedName>
</protein>
<dbReference type="GeneTree" id="ENSGT00940000167931"/>
<organism evidence="4 5">
    <name type="scientific">Oryctolagus cuniculus</name>
    <name type="common">Rabbit</name>
    <dbReference type="NCBI Taxonomy" id="9986"/>
    <lineage>
        <taxon>Eukaryota</taxon>
        <taxon>Metazoa</taxon>
        <taxon>Chordata</taxon>
        <taxon>Craniata</taxon>
        <taxon>Vertebrata</taxon>
        <taxon>Euteleostomi</taxon>
        <taxon>Mammalia</taxon>
        <taxon>Eutheria</taxon>
        <taxon>Euarchontoglires</taxon>
        <taxon>Glires</taxon>
        <taxon>Lagomorpha</taxon>
        <taxon>Leporidae</taxon>
        <taxon>Oryctolagus</taxon>
    </lineage>
</organism>
<reference evidence="4" key="2">
    <citation type="submission" date="2025-08" db="UniProtKB">
        <authorList>
            <consortium name="Ensembl"/>
        </authorList>
    </citation>
    <scope>IDENTIFICATION</scope>
    <source>
        <strain evidence="4">Thorbecke</strain>
    </source>
</reference>
<evidence type="ECO:0000256" key="3">
    <source>
        <dbReference type="ARBA" id="ARBA00013105"/>
    </source>
</evidence>